<proteinExistence type="predicted"/>
<protein>
    <recommendedName>
        <fullName evidence="7">Transglutaminase-like domain-containing protein</fullName>
    </recommendedName>
</protein>
<evidence type="ECO:0008006" key="7">
    <source>
        <dbReference type="Google" id="ProtNLM"/>
    </source>
</evidence>
<keyword evidence="2" id="KW-0472">Membrane</keyword>
<dbReference type="OrthoDB" id="8595007at2"/>
<dbReference type="Gene3D" id="2.60.120.1130">
    <property type="match status" value="1"/>
</dbReference>
<dbReference type="Pfam" id="PF01841">
    <property type="entry name" value="Transglut_core"/>
    <property type="match status" value="1"/>
</dbReference>
<feature type="region of interest" description="Disordered" evidence="1">
    <location>
        <begin position="484"/>
        <end position="503"/>
    </location>
</feature>
<evidence type="ECO:0000256" key="1">
    <source>
        <dbReference type="SAM" id="MobiDB-lite"/>
    </source>
</evidence>
<dbReference type="STRING" id="1416806.CAL12_06905"/>
<dbReference type="AlphaFoldDB" id="A0A1W6YHU1"/>
<dbReference type="KEGG" id="bgv:CAL12_06905"/>
<dbReference type="Proteomes" id="UP000194151">
    <property type="component" value="Chromosome"/>
</dbReference>
<keyword evidence="2" id="KW-0812">Transmembrane</keyword>
<evidence type="ECO:0000259" key="3">
    <source>
        <dbReference type="Pfam" id="PF01841"/>
    </source>
</evidence>
<sequence>MGQSCAIRSCGTARRCDPGEIDLRPSRQRPAVLAFALLACILPAAAIAGIAPGQRHYARYEYTVQADKRYTEILTVETRLANAGMAAEAGTAFFDFDPADESLEVLEAWIEHPDGTRIDVPQASIYTRPSAAARNAPGFVATQTTTVVFPQVQTGSVVHSKWRHTIKTPRIFGFNANVLLGLESHTAVEVRIEAPASLPLAYRQRGGFTTAESLEGDTRVITASANVEAAPPPEPYMVSAIDVGPGFVASTLSGYEEIGAIYASRSAGKAVVTPEIAALARQVAGTAQGLDAARAMHDWVASHIRYVAVYLDPADDLVPHDAATVLRNGYGDCKDHVVLMQALLSAIGIRAEAVLVNWDNRMQPLPLWSGASFNHALVYLPDFDVYGNTTDPYAALGALDIQLSDKLVVIASPQGEVRRTPASTPAQNRFRMEADVSIAADGTVSGANATTASPRLESLLRSAVASGGSPDALGGRLLAPTPEGGFGSLHASDPRDLSRPLTLSGRWRSPHGVVRASPSTYMTVPLGIDMTPHGDMRAYLARDGRRHFPLMMGARDYTWIYRIRLPAGAVVEHLPADVDVATPAGQMTARHVREADGITVTRHLRVDADIYPADAYPAVETLLYAYIDALRSVLVYRPAP</sequence>
<evidence type="ECO:0000256" key="2">
    <source>
        <dbReference type="SAM" id="Phobius"/>
    </source>
</evidence>
<organism evidence="5 6">
    <name type="scientific">Bordetella genomosp. 8</name>
    <dbReference type="NCBI Taxonomy" id="1416806"/>
    <lineage>
        <taxon>Bacteria</taxon>
        <taxon>Pseudomonadati</taxon>
        <taxon>Pseudomonadota</taxon>
        <taxon>Betaproteobacteria</taxon>
        <taxon>Burkholderiales</taxon>
        <taxon>Alcaligenaceae</taxon>
        <taxon>Bordetella</taxon>
    </lineage>
</organism>
<feature type="domain" description="Transglutaminase-like" evidence="3">
    <location>
        <begin position="278"/>
        <end position="361"/>
    </location>
</feature>
<name>A0A1W6YHU1_9BORD</name>
<evidence type="ECO:0000313" key="6">
    <source>
        <dbReference type="Proteomes" id="UP000194151"/>
    </source>
</evidence>
<dbReference type="SUPFAM" id="SSF54001">
    <property type="entry name" value="Cysteine proteinases"/>
    <property type="match status" value="1"/>
</dbReference>
<evidence type="ECO:0000313" key="5">
    <source>
        <dbReference type="EMBL" id="ARP80588.1"/>
    </source>
</evidence>
<dbReference type="InterPro" id="IPR038765">
    <property type="entry name" value="Papain-like_cys_pep_sf"/>
</dbReference>
<dbReference type="EMBL" id="CP021108">
    <property type="protein sequence ID" value="ARP80588.1"/>
    <property type="molecule type" value="Genomic_DNA"/>
</dbReference>
<dbReference type="Gene3D" id="2.60.40.3140">
    <property type="match status" value="1"/>
</dbReference>
<reference evidence="5 6" key="1">
    <citation type="submission" date="2017-05" db="EMBL/GenBank/DDBJ databases">
        <title>Complete and WGS of Bordetella genogroups.</title>
        <authorList>
            <person name="Spilker T."/>
            <person name="LiPuma J."/>
        </authorList>
    </citation>
    <scope>NUCLEOTIDE SEQUENCE [LARGE SCALE GENOMIC DNA]</scope>
    <source>
        <strain evidence="5 6">AU19157</strain>
    </source>
</reference>
<evidence type="ECO:0000259" key="4">
    <source>
        <dbReference type="Pfam" id="PF12969"/>
    </source>
</evidence>
<keyword evidence="6" id="KW-1185">Reference proteome</keyword>
<dbReference type="InterPro" id="IPR024618">
    <property type="entry name" value="DUF3857"/>
</dbReference>
<gene>
    <name evidence="5" type="ORF">CAL12_06905</name>
</gene>
<feature type="transmembrane region" description="Helical" evidence="2">
    <location>
        <begin position="31"/>
        <end position="51"/>
    </location>
</feature>
<dbReference type="Gene3D" id="3.10.620.30">
    <property type="match status" value="1"/>
</dbReference>
<dbReference type="InterPro" id="IPR002931">
    <property type="entry name" value="Transglutaminase-like"/>
</dbReference>
<accession>A0A1W6YHU1</accession>
<dbReference type="Pfam" id="PF12969">
    <property type="entry name" value="DUF3857"/>
    <property type="match status" value="1"/>
</dbReference>
<feature type="domain" description="DUF3857" evidence="4">
    <location>
        <begin position="69"/>
        <end position="226"/>
    </location>
</feature>
<keyword evidence="2" id="KW-1133">Transmembrane helix</keyword>